<dbReference type="Proteomes" id="UP000887580">
    <property type="component" value="Unplaced"/>
</dbReference>
<proteinExistence type="predicted"/>
<protein>
    <submittedName>
        <fullName evidence="2">Uncharacterized protein</fullName>
    </submittedName>
</protein>
<name>A0AC35GF57_9BILA</name>
<accession>A0AC35GF57</accession>
<sequence>YAERGRALLNAAPDLLELAGNDTFTQLAQQLPYYHSDALRDLRLNA</sequence>
<reference evidence="2" key="1">
    <citation type="submission" date="2022-11" db="UniProtKB">
        <authorList>
            <consortium name="WormBaseParasite"/>
        </authorList>
    </citation>
    <scope>IDENTIFICATION</scope>
</reference>
<evidence type="ECO:0000313" key="2">
    <source>
        <dbReference type="WBParaSite" id="PS1159_v2.g4717.t1"/>
    </source>
</evidence>
<evidence type="ECO:0000313" key="1">
    <source>
        <dbReference type="Proteomes" id="UP000887580"/>
    </source>
</evidence>
<dbReference type="WBParaSite" id="PS1159_v2.g4717.t1">
    <property type="protein sequence ID" value="PS1159_v2.g4717.t1"/>
    <property type="gene ID" value="PS1159_v2.g4717"/>
</dbReference>
<organism evidence="1 2">
    <name type="scientific">Panagrolaimus sp. PS1159</name>
    <dbReference type="NCBI Taxonomy" id="55785"/>
    <lineage>
        <taxon>Eukaryota</taxon>
        <taxon>Metazoa</taxon>
        <taxon>Ecdysozoa</taxon>
        <taxon>Nematoda</taxon>
        <taxon>Chromadorea</taxon>
        <taxon>Rhabditida</taxon>
        <taxon>Tylenchina</taxon>
        <taxon>Panagrolaimomorpha</taxon>
        <taxon>Panagrolaimoidea</taxon>
        <taxon>Panagrolaimidae</taxon>
        <taxon>Panagrolaimus</taxon>
    </lineage>
</organism>